<dbReference type="AlphaFoldDB" id="C0VY65"/>
<keyword evidence="2" id="KW-0808">Transferase</keyword>
<dbReference type="STRING" id="525245.HMPREF0044_0105"/>
<dbReference type="GO" id="GO:0019242">
    <property type="term" value="P:methylglyoxal biosynthetic process"/>
    <property type="evidence" value="ECO:0007669"/>
    <property type="project" value="InterPro"/>
</dbReference>
<dbReference type="PANTHER" id="PTHR30492">
    <property type="entry name" value="METHYLGLYOXAL SYNTHASE"/>
    <property type="match status" value="1"/>
</dbReference>
<feature type="domain" description="DAGKc" evidence="1">
    <location>
        <begin position="3"/>
        <end position="134"/>
    </location>
</feature>
<dbReference type="Pfam" id="PF00781">
    <property type="entry name" value="DAGK_cat"/>
    <property type="match status" value="1"/>
</dbReference>
<accession>C0VY65</accession>
<dbReference type="InterPro" id="IPR001206">
    <property type="entry name" value="Diacylglycerol_kinase_cat_dom"/>
</dbReference>
<keyword evidence="3" id="KW-1185">Reference proteome</keyword>
<evidence type="ECO:0000259" key="1">
    <source>
        <dbReference type="PROSITE" id="PS50146"/>
    </source>
</evidence>
<dbReference type="EMBL" id="ACFG01000004">
    <property type="protein sequence ID" value="EEH64368.1"/>
    <property type="molecule type" value="Genomic_DNA"/>
</dbReference>
<dbReference type="Proteomes" id="UP000010301">
    <property type="component" value="Unassembled WGS sequence"/>
</dbReference>
<gene>
    <name evidence="2" type="ORF">HMPREF0044_0105</name>
</gene>
<dbReference type="Gene3D" id="3.40.50.10330">
    <property type="entry name" value="Probable inorganic polyphosphate/atp-NAD kinase, domain 1"/>
    <property type="match status" value="1"/>
</dbReference>
<comment type="caution">
    <text evidence="2">The sequence shown here is derived from an EMBL/GenBank/DDBJ whole genome shotgun (WGS) entry which is preliminary data.</text>
</comment>
<dbReference type="InterPro" id="IPR045540">
    <property type="entry name" value="YegS/DAGK_C"/>
</dbReference>
<dbReference type="GO" id="GO:0008929">
    <property type="term" value="F:methylglyoxal synthase activity"/>
    <property type="evidence" value="ECO:0007669"/>
    <property type="project" value="InterPro"/>
</dbReference>
<dbReference type="PROSITE" id="PS50146">
    <property type="entry name" value="DAGK"/>
    <property type="match status" value="1"/>
</dbReference>
<dbReference type="Pfam" id="PF19279">
    <property type="entry name" value="YegS_C"/>
    <property type="match status" value="1"/>
</dbReference>
<dbReference type="GO" id="GO:0016301">
    <property type="term" value="F:kinase activity"/>
    <property type="evidence" value="ECO:0007669"/>
    <property type="project" value="UniProtKB-KW"/>
</dbReference>
<proteinExistence type="predicted"/>
<organism evidence="2 3">
    <name type="scientific">Gleimia coleocanis DSM 15436</name>
    <dbReference type="NCBI Taxonomy" id="525245"/>
    <lineage>
        <taxon>Bacteria</taxon>
        <taxon>Bacillati</taxon>
        <taxon>Actinomycetota</taxon>
        <taxon>Actinomycetes</taxon>
        <taxon>Actinomycetales</taxon>
        <taxon>Actinomycetaceae</taxon>
        <taxon>Gleimia</taxon>
    </lineage>
</organism>
<keyword evidence="2" id="KW-0418">Kinase</keyword>
<dbReference type="RefSeq" id="WP_006547102.1">
    <property type="nucleotide sequence ID" value="NZ_DS999545.1"/>
</dbReference>
<dbReference type="eggNOG" id="COG1597">
    <property type="taxonomic scope" value="Bacteria"/>
</dbReference>
<dbReference type="HOGENOM" id="CLU_045532_2_2_11"/>
<dbReference type="Gene3D" id="2.60.200.40">
    <property type="match status" value="1"/>
</dbReference>
<dbReference type="SUPFAM" id="SSF111331">
    <property type="entry name" value="NAD kinase/diacylglycerol kinase-like"/>
    <property type="match status" value="1"/>
</dbReference>
<dbReference type="PANTHER" id="PTHR30492:SF0">
    <property type="entry name" value="METHYLGLYOXAL SYNTHASE"/>
    <property type="match status" value="1"/>
</dbReference>
<evidence type="ECO:0000313" key="3">
    <source>
        <dbReference type="Proteomes" id="UP000010301"/>
    </source>
</evidence>
<dbReference type="InterPro" id="IPR016064">
    <property type="entry name" value="NAD/diacylglycerol_kinase_sf"/>
</dbReference>
<protein>
    <submittedName>
        <fullName evidence="2">Diacylglycerol kinase catalytic domain protein</fullName>
    </submittedName>
</protein>
<dbReference type="InterPro" id="IPR004363">
    <property type="entry name" value="Methylgl_synth"/>
</dbReference>
<evidence type="ECO:0000313" key="2">
    <source>
        <dbReference type="EMBL" id="EEH64368.1"/>
    </source>
</evidence>
<dbReference type="SMART" id="SM00046">
    <property type="entry name" value="DAGKc"/>
    <property type="match status" value="1"/>
</dbReference>
<sequence>MSIPRPAVHIIYNPVKVKQFYKLRRLVTLRAREIGASEPVWWETTPENPGTEQAAKAAAQGASLVVVVGGDGTVRAVAAGLAHTEVPLGILPLGTGNLLARNLNIPTDNLLDAVDLAFFGQQRRFDISWLRVSKVGEPSSLPPEGGLLPTWHKENLLKRGIQPAHPQEYAFMAIAGQGWDAQLMADTSTTLKQHMGWGAYVVAGAQALRAPQIRTNLRLDFKTRLSVQGRSVLFANCSTLIAGLLLVPQAKLDDGLLDVTVLSAKKGLIGWLNLFTKIAAQGAGIRQETLPGTTGELEFLQAKRAHSSVSMPQPVQVDGDAIGSAKVIDVRVDKQALVIRHG</sequence>
<dbReference type="InterPro" id="IPR017438">
    <property type="entry name" value="ATP-NAD_kinase_N"/>
</dbReference>
<name>C0VY65_9ACTO</name>
<reference evidence="2 3" key="1">
    <citation type="submission" date="2009-01" db="EMBL/GenBank/DDBJ databases">
        <authorList>
            <person name="Qin X."/>
            <person name="Bachman B."/>
            <person name="Battles P."/>
            <person name="Bell A."/>
            <person name="Bess C."/>
            <person name="Bickham C."/>
            <person name="Chaboub L."/>
            <person name="Chen D."/>
            <person name="Coyle M."/>
            <person name="Deiros D.R."/>
            <person name="Dinh H."/>
            <person name="Forbes L."/>
            <person name="Fowler G."/>
            <person name="Francisco L."/>
            <person name="Fu Q."/>
            <person name="Gubbala S."/>
            <person name="Hale W."/>
            <person name="Han Y."/>
            <person name="Hemphill L."/>
            <person name="Highlander S.K."/>
            <person name="Hirani K."/>
            <person name="Hogues M."/>
            <person name="Jackson L."/>
            <person name="Jakkamsetti A."/>
            <person name="Javaid M."/>
            <person name="Jiang H."/>
            <person name="Korchina V."/>
            <person name="Kovar C."/>
            <person name="Lara F."/>
            <person name="Lee S."/>
            <person name="Mata R."/>
            <person name="Mathew T."/>
            <person name="Moen C."/>
            <person name="Morales K."/>
            <person name="Munidasa M."/>
            <person name="Nazareth L."/>
            <person name="Ngo R."/>
            <person name="Nguyen L."/>
            <person name="Okwuonu G."/>
            <person name="Ongeri F."/>
            <person name="Patil S."/>
            <person name="Petrosino J."/>
            <person name="Pham C."/>
            <person name="Pham P."/>
            <person name="Pu L.-L."/>
            <person name="Puazo M."/>
            <person name="Raj R."/>
            <person name="Reid J."/>
            <person name="Rouhana J."/>
            <person name="Saada N."/>
            <person name="Shang Y."/>
            <person name="Simmons D."/>
            <person name="Thornton R."/>
            <person name="Warren J."/>
            <person name="Weissenberger G."/>
            <person name="Zhang J."/>
            <person name="Zhang L."/>
            <person name="Zhou C."/>
            <person name="Zhu D."/>
            <person name="Muzny D."/>
            <person name="Worley K."/>
            <person name="Gibbs R."/>
        </authorList>
    </citation>
    <scope>NUCLEOTIDE SEQUENCE [LARGE SCALE GENOMIC DNA]</scope>
    <source>
        <strain evidence="2 3">DSM 15436</strain>
    </source>
</reference>
<dbReference type="OrthoDB" id="3171056at2"/>
<dbReference type="GO" id="GO:0005829">
    <property type="term" value="C:cytosol"/>
    <property type="evidence" value="ECO:0007669"/>
    <property type="project" value="TreeGrafter"/>
</dbReference>